<proteinExistence type="predicted"/>
<dbReference type="RefSeq" id="WP_269562098.1">
    <property type="nucleotide sequence ID" value="NZ_CP114768.1"/>
</dbReference>
<protein>
    <submittedName>
        <fullName evidence="1">Uncharacterized protein</fullName>
    </submittedName>
</protein>
<name>A0ABY7LVI9_9BACT</name>
<evidence type="ECO:0000313" key="2">
    <source>
        <dbReference type="Proteomes" id="UP001211005"/>
    </source>
</evidence>
<evidence type="ECO:0000313" key="1">
    <source>
        <dbReference type="EMBL" id="WBA44066.1"/>
    </source>
</evidence>
<accession>A0ABY7LVI9</accession>
<dbReference type="EMBL" id="CP114768">
    <property type="protein sequence ID" value="WBA44066.1"/>
    <property type="molecule type" value="Genomic_DNA"/>
</dbReference>
<keyword evidence="1" id="KW-0614">Plasmid</keyword>
<organism evidence="1 2">
    <name type="scientific">Hymenobacter canadensis</name>
    <dbReference type="NCBI Taxonomy" id="2999067"/>
    <lineage>
        <taxon>Bacteria</taxon>
        <taxon>Pseudomonadati</taxon>
        <taxon>Bacteroidota</taxon>
        <taxon>Cytophagia</taxon>
        <taxon>Cytophagales</taxon>
        <taxon>Hymenobacteraceae</taxon>
        <taxon>Hymenobacter</taxon>
    </lineage>
</organism>
<geneLocation type="plasmid" evidence="1 2">
    <name>unnamed1</name>
</geneLocation>
<dbReference type="Proteomes" id="UP001211005">
    <property type="component" value="Plasmid unnamed1"/>
</dbReference>
<keyword evidence="2" id="KW-1185">Reference proteome</keyword>
<sequence>MKNASAEKIRLGVLESGFSKSGFSSLGSPTSLSLSPPSYWLVLDAPGKPDQLLSL</sequence>
<gene>
    <name evidence="1" type="ORF">O3303_19435</name>
</gene>
<reference evidence="1 2" key="1">
    <citation type="submission" date="2022-12" db="EMBL/GenBank/DDBJ databases">
        <title>Hymenobacter canadensis sp. nov. isolated from lake water of the Cambridge Bay, Canada.</title>
        <authorList>
            <person name="Kim W.H."/>
            <person name="Lee Y.M."/>
        </authorList>
    </citation>
    <scope>NUCLEOTIDE SEQUENCE [LARGE SCALE GENOMIC DNA]</scope>
    <source>
        <strain evidence="1 2">PAMC 29467</strain>
        <plasmid evidence="1 2">unnamed1</plasmid>
    </source>
</reference>